<sequence>MKDKYQENKNDPLKQLEDYGESDPEVMSDSDAMTPLKKKFTRLYEVHGTNEERRKWKEEHTKMHQLHIAQPTMHDPRMEMFRRDLMMPRMGIQDAEVWEALNREYLRDKAKGGRGEQMESEDDEEDELELDEEKDEERDKKASARGSSDVEDSPARKVHNSRKVKVDRRTRKTRDQEEQKNNTKTKATDADFTILGELSRPGGMSRYKNQPAETRGHKRQRLIDNAQVGERVKRVTRSRTALNTNSTTPFSLKPIPASTLKHHAAPATNNSRYPLPAPTSRTTSSALQPVPEVPPPPPPSNPAQDLNLPVIKRQLEDLCSDFRYGRVDIQSALGRFDGVAARIGRFANAMEGGPA</sequence>
<feature type="region of interest" description="Disordered" evidence="1">
    <location>
        <begin position="108"/>
        <end position="218"/>
    </location>
</feature>
<feature type="region of interest" description="Disordered" evidence="1">
    <location>
        <begin position="1"/>
        <end position="34"/>
    </location>
</feature>
<name>A0ABR3FXH3_9AGAR</name>
<dbReference type="EMBL" id="JBAHYK010000037">
    <property type="protein sequence ID" value="KAL0580163.1"/>
    <property type="molecule type" value="Genomic_DNA"/>
</dbReference>
<dbReference type="Proteomes" id="UP001465976">
    <property type="component" value="Unassembled WGS sequence"/>
</dbReference>
<feature type="compositionally biased region" description="Basic residues" evidence="1">
    <location>
        <begin position="156"/>
        <end position="172"/>
    </location>
</feature>
<organism evidence="2 3">
    <name type="scientific">Marasmius crinis-equi</name>
    <dbReference type="NCBI Taxonomy" id="585013"/>
    <lineage>
        <taxon>Eukaryota</taxon>
        <taxon>Fungi</taxon>
        <taxon>Dikarya</taxon>
        <taxon>Basidiomycota</taxon>
        <taxon>Agaricomycotina</taxon>
        <taxon>Agaricomycetes</taxon>
        <taxon>Agaricomycetidae</taxon>
        <taxon>Agaricales</taxon>
        <taxon>Marasmiineae</taxon>
        <taxon>Marasmiaceae</taxon>
        <taxon>Marasmius</taxon>
    </lineage>
</organism>
<evidence type="ECO:0000256" key="1">
    <source>
        <dbReference type="SAM" id="MobiDB-lite"/>
    </source>
</evidence>
<proteinExistence type="predicted"/>
<evidence type="ECO:0000313" key="2">
    <source>
        <dbReference type="EMBL" id="KAL0580163.1"/>
    </source>
</evidence>
<reference evidence="2 3" key="1">
    <citation type="submission" date="2024-02" db="EMBL/GenBank/DDBJ databases">
        <title>A draft genome for the cacao thread blight pathogen Marasmius crinis-equi.</title>
        <authorList>
            <person name="Cohen S.P."/>
            <person name="Baruah I.K."/>
            <person name="Amoako-Attah I."/>
            <person name="Bukari Y."/>
            <person name="Meinhardt L.W."/>
            <person name="Bailey B.A."/>
        </authorList>
    </citation>
    <scope>NUCLEOTIDE SEQUENCE [LARGE SCALE GENOMIC DNA]</scope>
    <source>
        <strain evidence="2 3">GH-76</strain>
    </source>
</reference>
<feature type="compositionally biased region" description="Pro residues" evidence="1">
    <location>
        <begin position="291"/>
        <end position="301"/>
    </location>
</feature>
<feature type="compositionally biased region" description="Basic and acidic residues" evidence="1">
    <location>
        <begin position="1"/>
        <end position="17"/>
    </location>
</feature>
<feature type="region of interest" description="Disordered" evidence="1">
    <location>
        <begin position="244"/>
        <end position="305"/>
    </location>
</feature>
<feature type="compositionally biased region" description="Basic and acidic residues" evidence="1">
    <location>
        <begin position="173"/>
        <end position="189"/>
    </location>
</feature>
<comment type="caution">
    <text evidence="2">The sequence shown here is derived from an EMBL/GenBank/DDBJ whole genome shotgun (WGS) entry which is preliminary data.</text>
</comment>
<protein>
    <submittedName>
        <fullName evidence="2">Uncharacterized protein</fullName>
    </submittedName>
</protein>
<accession>A0ABR3FXH3</accession>
<feature type="compositionally biased region" description="Basic and acidic residues" evidence="1">
    <location>
        <begin position="108"/>
        <end position="117"/>
    </location>
</feature>
<keyword evidence="3" id="KW-1185">Reference proteome</keyword>
<gene>
    <name evidence="2" type="ORF">V5O48_001822</name>
</gene>
<feature type="compositionally biased region" description="Acidic residues" evidence="1">
    <location>
        <begin position="118"/>
        <end position="136"/>
    </location>
</feature>
<evidence type="ECO:0000313" key="3">
    <source>
        <dbReference type="Proteomes" id="UP001465976"/>
    </source>
</evidence>
<feature type="compositionally biased region" description="Acidic residues" evidence="1">
    <location>
        <begin position="18"/>
        <end position="28"/>
    </location>
</feature>